<accession>A0A2P2QS75</accession>
<dbReference type="EMBL" id="GGEC01089385">
    <property type="protein sequence ID" value="MBX69869.1"/>
    <property type="molecule type" value="Transcribed_RNA"/>
</dbReference>
<reference evidence="2" key="1">
    <citation type="submission" date="2018-02" db="EMBL/GenBank/DDBJ databases">
        <title>Rhizophora mucronata_Transcriptome.</title>
        <authorList>
            <person name="Meera S.P."/>
            <person name="Sreeshan A."/>
            <person name="Augustine A."/>
        </authorList>
    </citation>
    <scope>NUCLEOTIDE SEQUENCE</scope>
    <source>
        <tissue evidence="2">Leaf</tissue>
    </source>
</reference>
<feature type="transmembrane region" description="Helical" evidence="1">
    <location>
        <begin position="20"/>
        <end position="44"/>
    </location>
</feature>
<keyword evidence="1" id="KW-0472">Membrane</keyword>
<keyword evidence="1" id="KW-1133">Transmembrane helix</keyword>
<sequence>MPSIMTDSALFSFLDLQKDVMVIFNNLVDTLNILSTSFVLLNFIRFLAFNQIE</sequence>
<protein>
    <submittedName>
        <fullName evidence="2">Uncharacterized protein</fullName>
    </submittedName>
</protein>
<evidence type="ECO:0000256" key="1">
    <source>
        <dbReference type="SAM" id="Phobius"/>
    </source>
</evidence>
<keyword evidence="1" id="KW-0812">Transmembrane</keyword>
<name>A0A2P2QS75_RHIMU</name>
<evidence type="ECO:0000313" key="2">
    <source>
        <dbReference type="EMBL" id="MBX69869.1"/>
    </source>
</evidence>
<proteinExistence type="predicted"/>
<dbReference type="AlphaFoldDB" id="A0A2P2QS75"/>
<organism evidence="2">
    <name type="scientific">Rhizophora mucronata</name>
    <name type="common">Asiatic mangrove</name>
    <dbReference type="NCBI Taxonomy" id="61149"/>
    <lineage>
        <taxon>Eukaryota</taxon>
        <taxon>Viridiplantae</taxon>
        <taxon>Streptophyta</taxon>
        <taxon>Embryophyta</taxon>
        <taxon>Tracheophyta</taxon>
        <taxon>Spermatophyta</taxon>
        <taxon>Magnoliopsida</taxon>
        <taxon>eudicotyledons</taxon>
        <taxon>Gunneridae</taxon>
        <taxon>Pentapetalae</taxon>
        <taxon>rosids</taxon>
        <taxon>fabids</taxon>
        <taxon>Malpighiales</taxon>
        <taxon>Rhizophoraceae</taxon>
        <taxon>Rhizophora</taxon>
    </lineage>
</organism>